<evidence type="ECO:0000256" key="2">
    <source>
        <dbReference type="ARBA" id="ARBA00023008"/>
    </source>
</evidence>
<keyword evidence="1" id="KW-0479">Metal-binding</keyword>
<dbReference type="Pfam" id="PF00403">
    <property type="entry name" value="HMA"/>
    <property type="match status" value="1"/>
</dbReference>
<dbReference type="PANTHER" id="PTHR46594:SF4">
    <property type="entry name" value="P-TYPE CATION-TRANSPORTING ATPASE"/>
    <property type="match status" value="1"/>
</dbReference>
<dbReference type="InterPro" id="IPR036163">
    <property type="entry name" value="HMA_dom_sf"/>
</dbReference>
<dbReference type="PROSITE" id="PS50846">
    <property type="entry name" value="HMA_2"/>
    <property type="match status" value="1"/>
</dbReference>
<reference evidence="4" key="1">
    <citation type="journal article" date="2014" name="Int. J. Syst. Evol. Microbiol.">
        <title>Complete genome sequence of Corynebacterium casei LMG S-19264T (=DSM 44701T), isolated from a smear-ripened cheese.</title>
        <authorList>
            <consortium name="US DOE Joint Genome Institute (JGI-PGF)"/>
            <person name="Walter F."/>
            <person name="Albersmeier A."/>
            <person name="Kalinowski J."/>
            <person name="Ruckert C."/>
        </authorList>
    </citation>
    <scope>NUCLEOTIDE SEQUENCE</scope>
    <source>
        <strain evidence="4">KCTC 23732</strain>
    </source>
</reference>
<dbReference type="PROSITE" id="PS01047">
    <property type="entry name" value="HMA_1"/>
    <property type="match status" value="1"/>
</dbReference>
<dbReference type="GO" id="GO:0006825">
    <property type="term" value="P:copper ion transport"/>
    <property type="evidence" value="ECO:0007669"/>
    <property type="project" value="InterPro"/>
</dbReference>
<dbReference type="InterPro" id="IPR017969">
    <property type="entry name" value="Heavy-metal-associated_CS"/>
</dbReference>
<dbReference type="SUPFAM" id="SSF55008">
    <property type="entry name" value="HMA, heavy metal-associated domain"/>
    <property type="match status" value="1"/>
</dbReference>
<dbReference type="InterPro" id="IPR000428">
    <property type="entry name" value="Cu-bd"/>
</dbReference>
<dbReference type="Proteomes" id="UP000608345">
    <property type="component" value="Unassembled WGS sequence"/>
</dbReference>
<keyword evidence="2" id="KW-0186">Copper</keyword>
<name>A0A918JK64_9BURK</name>
<proteinExistence type="predicted"/>
<gene>
    <name evidence="4" type="ORF">GCM10011450_08920</name>
</gene>
<protein>
    <recommendedName>
        <fullName evidence="3">HMA domain-containing protein</fullName>
    </recommendedName>
</protein>
<evidence type="ECO:0000256" key="1">
    <source>
        <dbReference type="ARBA" id="ARBA00022723"/>
    </source>
</evidence>
<dbReference type="NCBIfam" id="TIGR00003">
    <property type="entry name" value="copper ion binding protein"/>
    <property type="match status" value="1"/>
</dbReference>
<reference evidence="4" key="2">
    <citation type="submission" date="2020-09" db="EMBL/GenBank/DDBJ databases">
        <authorList>
            <person name="Sun Q."/>
            <person name="Kim S."/>
        </authorList>
    </citation>
    <scope>NUCLEOTIDE SEQUENCE</scope>
    <source>
        <strain evidence="4">KCTC 23732</strain>
    </source>
</reference>
<organism evidence="4 5">
    <name type="scientific">Advenella faeciporci</name>
    <dbReference type="NCBI Taxonomy" id="797535"/>
    <lineage>
        <taxon>Bacteria</taxon>
        <taxon>Pseudomonadati</taxon>
        <taxon>Pseudomonadota</taxon>
        <taxon>Betaproteobacteria</taxon>
        <taxon>Burkholderiales</taxon>
        <taxon>Alcaligenaceae</taxon>
    </lineage>
</organism>
<dbReference type="PRINTS" id="PR00944">
    <property type="entry name" value="CUEXPORT"/>
</dbReference>
<evidence type="ECO:0000313" key="5">
    <source>
        <dbReference type="Proteomes" id="UP000608345"/>
    </source>
</evidence>
<dbReference type="InterPro" id="IPR006121">
    <property type="entry name" value="HMA_dom"/>
</dbReference>
<dbReference type="Gene3D" id="3.30.70.100">
    <property type="match status" value="1"/>
</dbReference>
<sequence>MEKELEFKVDGMTCGNCVAHVKKALEEINGVEAAQVSLEEKKVKVSTNGQVSPAQIRQAIEDAGYDVV</sequence>
<feature type="domain" description="HMA" evidence="3">
    <location>
        <begin position="3"/>
        <end position="68"/>
    </location>
</feature>
<dbReference type="FunFam" id="3.30.70.100:FF:000005">
    <property type="entry name" value="Copper-exporting P-type ATPase A"/>
    <property type="match status" value="1"/>
</dbReference>
<dbReference type="AlphaFoldDB" id="A0A918JK64"/>
<dbReference type="CDD" id="cd00371">
    <property type="entry name" value="HMA"/>
    <property type="match status" value="1"/>
</dbReference>
<evidence type="ECO:0000259" key="3">
    <source>
        <dbReference type="PROSITE" id="PS50846"/>
    </source>
</evidence>
<accession>A0A918JK64</accession>
<evidence type="ECO:0000313" key="4">
    <source>
        <dbReference type="EMBL" id="GGW81285.1"/>
    </source>
</evidence>
<dbReference type="GO" id="GO:0005507">
    <property type="term" value="F:copper ion binding"/>
    <property type="evidence" value="ECO:0007669"/>
    <property type="project" value="InterPro"/>
</dbReference>
<dbReference type="PANTHER" id="PTHR46594">
    <property type="entry name" value="P-TYPE CATION-TRANSPORTING ATPASE"/>
    <property type="match status" value="1"/>
</dbReference>
<comment type="caution">
    <text evidence="4">The sequence shown here is derived from an EMBL/GenBank/DDBJ whole genome shotgun (WGS) entry which is preliminary data.</text>
</comment>
<dbReference type="InterPro" id="IPR006122">
    <property type="entry name" value="HMA_Cu_ion-bd"/>
</dbReference>
<dbReference type="EMBL" id="BMYS01000004">
    <property type="protein sequence ID" value="GGW81285.1"/>
    <property type="molecule type" value="Genomic_DNA"/>
</dbReference>
<keyword evidence="5" id="KW-1185">Reference proteome</keyword>
<dbReference type="RefSeq" id="WP_189384253.1">
    <property type="nucleotide sequence ID" value="NZ_BAABFY010000056.1"/>
</dbReference>